<dbReference type="Proteomes" id="UP000218231">
    <property type="component" value="Unassembled WGS sequence"/>
</dbReference>
<proteinExistence type="predicted"/>
<accession>A0A2A2L0W3</accession>
<evidence type="ECO:0000313" key="2">
    <source>
        <dbReference type="EMBL" id="PAV79727.1"/>
    </source>
</evidence>
<organism evidence="2 3">
    <name type="scientific">Diploscapter pachys</name>
    <dbReference type="NCBI Taxonomy" id="2018661"/>
    <lineage>
        <taxon>Eukaryota</taxon>
        <taxon>Metazoa</taxon>
        <taxon>Ecdysozoa</taxon>
        <taxon>Nematoda</taxon>
        <taxon>Chromadorea</taxon>
        <taxon>Rhabditida</taxon>
        <taxon>Rhabditina</taxon>
        <taxon>Rhabditomorpha</taxon>
        <taxon>Rhabditoidea</taxon>
        <taxon>Rhabditidae</taxon>
        <taxon>Diploscapter</taxon>
    </lineage>
</organism>
<keyword evidence="3" id="KW-1185">Reference proteome</keyword>
<protein>
    <submittedName>
        <fullName evidence="2">Uncharacterized protein</fullName>
    </submittedName>
</protein>
<dbReference type="EMBL" id="LIAE01007376">
    <property type="protein sequence ID" value="PAV79727.1"/>
    <property type="molecule type" value="Genomic_DNA"/>
</dbReference>
<dbReference type="AlphaFoldDB" id="A0A2A2L0W3"/>
<gene>
    <name evidence="2" type="ORF">WR25_15053</name>
</gene>
<evidence type="ECO:0000313" key="3">
    <source>
        <dbReference type="Proteomes" id="UP000218231"/>
    </source>
</evidence>
<comment type="caution">
    <text evidence="2">The sequence shown here is derived from an EMBL/GenBank/DDBJ whole genome shotgun (WGS) entry which is preliminary data.</text>
</comment>
<feature type="region of interest" description="Disordered" evidence="1">
    <location>
        <begin position="193"/>
        <end position="221"/>
    </location>
</feature>
<name>A0A2A2L0W3_9BILA</name>
<reference evidence="2 3" key="1">
    <citation type="journal article" date="2017" name="Curr. Biol.">
        <title>Genome architecture and evolution of a unichromosomal asexual nematode.</title>
        <authorList>
            <person name="Fradin H."/>
            <person name="Zegar C."/>
            <person name="Gutwein M."/>
            <person name="Lucas J."/>
            <person name="Kovtun M."/>
            <person name="Corcoran D."/>
            <person name="Baugh L.R."/>
            <person name="Kiontke K."/>
            <person name="Gunsalus K."/>
            <person name="Fitch D.H."/>
            <person name="Piano F."/>
        </authorList>
    </citation>
    <scope>NUCLEOTIDE SEQUENCE [LARGE SCALE GENOMIC DNA]</scope>
    <source>
        <strain evidence="2">PF1309</strain>
    </source>
</reference>
<evidence type="ECO:0000256" key="1">
    <source>
        <dbReference type="SAM" id="MobiDB-lite"/>
    </source>
</evidence>
<sequence length="221" mass="24330">MIVNLQMGKKDSLDYDAEIKKMEERLDKLAEGIRMEESRIGGKLDDLMRAVRHNNCKVGHVNRDIRNSKQGKQKPTANMSESDAIMKQLGKVYGTFELAENLDEALRRINEAHIVLQRFLSASSSQSTKLQIENFLVHADEMKRILTRIKHSMVHTSVLDISPVSDDDQINRSETEECPSSTALISTFVSSSPSLASSSAASSVPATSASKPSSSNASPPL</sequence>